<dbReference type="Gene3D" id="3.30.70.580">
    <property type="entry name" value="Pseudouridine synthase I, catalytic domain, N-terminal subdomain"/>
    <property type="match status" value="1"/>
</dbReference>
<dbReference type="InterPro" id="IPR036986">
    <property type="entry name" value="S4_RNA-bd_sf"/>
</dbReference>
<evidence type="ECO:0000259" key="6">
    <source>
        <dbReference type="SMART" id="SM00363"/>
    </source>
</evidence>
<dbReference type="SMART" id="SM00363">
    <property type="entry name" value="S4"/>
    <property type="match status" value="1"/>
</dbReference>
<evidence type="ECO:0000256" key="4">
    <source>
        <dbReference type="PROSITE-ProRule" id="PRU00182"/>
    </source>
</evidence>
<dbReference type="Gene3D" id="3.10.290.10">
    <property type="entry name" value="RNA-binding S4 domain"/>
    <property type="match status" value="1"/>
</dbReference>
<evidence type="ECO:0000256" key="1">
    <source>
        <dbReference type="ARBA" id="ARBA00008348"/>
    </source>
</evidence>
<dbReference type="InterPro" id="IPR020094">
    <property type="entry name" value="TruA/RsuA/RluB/E/F_N"/>
</dbReference>
<keyword evidence="2 4" id="KW-0694">RNA-binding</keyword>
<dbReference type="EMBL" id="JBBHLI010000002">
    <property type="protein sequence ID" value="MEK9500496.1"/>
    <property type="molecule type" value="Genomic_DNA"/>
</dbReference>
<dbReference type="RefSeq" id="WP_405274790.1">
    <property type="nucleotide sequence ID" value="NZ_CP144380.1"/>
</dbReference>
<evidence type="ECO:0000313" key="8">
    <source>
        <dbReference type="Proteomes" id="UP001484239"/>
    </source>
</evidence>
<accession>A0ABU9E7I9</accession>
<dbReference type="CDD" id="cd00165">
    <property type="entry name" value="S4"/>
    <property type="match status" value="1"/>
</dbReference>
<organism evidence="7 8">
    <name type="scientific">Gaopeijia maritima</name>
    <dbReference type="NCBI Taxonomy" id="3119007"/>
    <lineage>
        <taxon>Bacteria</taxon>
        <taxon>Pseudomonadati</taxon>
        <taxon>Gemmatimonadota</taxon>
        <taxon>Longimicrobiia</taxon>
        <taxon>Gaopeijiales</taxon>
        <taxon>Gaopeijiaceae</taxon>
        <taxon>Gaopeijia</taxon>
    </lineage>
</organism>
<evidence type="ECO:0000313" key="7">
    <source>
        <dbReference type="EMBL" id="MEK9500496.1"/>
    </source>
</evidence>
<dbReference type="EC" id="5.4.99.-" evidence="5"/>
<name>A0ABU9E7I9_9BACT</name>
<comment type="similarity">
    <text evidence="1 5">Belongs to the pseudouridine synthase RsuA family.</text>
</comment>
<keyword evidence="8" id="KW-1185">Reference proteome</keyword>
<dbReference type="InterPro" id="IPR018496">
    <property type="entry name" value="PsdUridine_synth_RsuA/RluB_CS"/>
</dbReference>
<protein>
    <recommendedName>
        <fullName evidence="5">Pseudouridine synthase</fullName>
        <ecNumber evidence="5">5.4.99.-</ecNumber>
    </recommendedName>
</protein>
<dbReference type="InterPro" id="IPR002942">
    <property type="entry name" value="S4_RNA-bd"/>
</dbReference>
<dbReference type="PROSITE" id="PS01149">
    <property type="entry name" value="PSI_RSU"/>
    <property type="match status" value="1"/>
</dbReference>
<dbReference type="InterPro" id="IPR020103">
    <property type="entry name" value="PsdUridine_synth_cat_dom_sf"/>
</dbReference>
<dbReference type="InterPro" id="IPR000748">
    <property type="entry name" value="PsdUridine_synth_RsuA/RluB/E/F"/>
</dbReference>
<dbReference type="Gene3D" id="3.30.70.1560">
    <property type="entry name" value="Alpha-L RNA-binding motif"/>
    <property type="match status" value="1"/>
</dbReference>
<dbReference type="PANTHER" id="PTHR47683">
    <property type="entry name" value="PSEUDOURIDINE SYNTHASE FAMILY PROTEIN-RELATED"/>
    <property type="match status" value="1"/>
</dbReference>
<gene>
    <name evidence="7" type="ORF">WI372_05870</name>
</gene>
<comment type="caution">
    <text evidence="7">The sequence shown here is derived from an EMBL/GenBank/DDBJ whole genome shotgun (WGS) entry which is preliminary data.</text>
</comment>
<evidence type="ECO:0000256" key="2">
    <source>
        <dbReference type="ARBA" id="ARBA00022884"/>
    </source>
</evidence>
<dbReference type="InterPro" id="IPR006145">
    <property type="entry name" value="PsdUridine_synth_RsuA/RluA"/>
</dbReference>
<dbReference type="Pfam" id="PF01479">
    <property type="entry name" value="S4"/>
    <property type="match status" value="1"/>
</dbReference>
<evidence type="ECO:0000256" key="5">
    <source>
        <dbReference type="RuleBase" id="RU003887"/>
    </source>
</evidence>
<dbReference type="PANTHER" id="PTHR47683:SF3">
    <property type="entry name" value="RIBOSOMAL LARGE SUBUNIT PSEUDOURIDINE SYNTHASE B"/>
    <property type="match status" value="1"/>
</dbReference>
<reference evidence="7 8" key="1">
    <citation type="submission" date="2024-02" db="EMBL/GenBank/DDBJ databases">
        <title>A novel Gemmatimonadota bacterium.</title>
        <authorList>
            <person name="Du Z.-J."/>
            <person name="Ye Y.-Q."/>
        </authorList>
    </citation>
    <scope>NUCLEOTIDE SEQUENCE [LARGE SCALE GENOMIC DNA]</scope>
    <source>
        <strain evidence="7 8">DH-20</strain>
    </source>
</reference>
<feature type="domain" description="RNA-binding S4" evidence="6">
    <location>
        <begin position="5"/>
        <end position="63"/>
    </location>
</feature>
<dbReference type="InterPro" id="IPR042092">
    <property type="entry name" value="PsdUridine_s_RsuA/RluB/E/F_cat"/>
</dbReference>
<dbReference type="SUPFAM" id="SSF55174">
    <property type="entry name" value="Alpha-L RNA-binding motif"/>
    <property type="match status" value="1"/>
</dbReference>
<evidence type="ECO:0000256" key="3">
    <source>
        <dbReference type="ARBA" id="ARBA00023235"/>
    </source>
</evidence>
<dbReference type="PROSITE" id="PS50889">
    <property type="entry name" value="S4"/>
    <property type="match status" value="1"/>
</dbReference>
<dbReference type="Pfam" id="PF00849">
    <property type="entry name" value="PseudoU_synth_2"/>
    <property type="match status" value="1"/>
</dbReference>
<dbReference type="Proteomes" id="UP001484239">
    <property type="component" value="Unassembled WGS sequence"/>
</dbReference>
<keyword evidence="3 5" id="KW-0413">Isomerase</keyword>
<dbReference type="CDD" id="cd02870">
    <property type="entry name" value="PseudoU_synth_RsuA_like"/>
    <property type="match status" value="1"/>
</dbReference>
<dbReference type="GO" id="GO:0016853">
    <property type="term" value="F:isomerase activity"/>
    <property type="evidence" value="ECO:0007669"/>
    <property type="project" value="UniProtKB-KW"/>
</dbReference>
<sequence length="252" mass="28052">MSESLRVQKLISRAGIASRREAEAMMLQGRVRVNGTLCTELGTRVDPAVDEVQVDGRAIRAETPRDIVFHKPVGVVTTRSDPQGRPTVFDHLPEEMKSLKYVGRLDMDTSGLLLLSNRGDLIHRLTHPSWEVEREYEAAVHGRPSRSTVTKLLAGVELDDGPARAARVQKVGEWEEGGVIRLVLTEGRKREVRRMLEAVGHPVERLRRVRFGPISLASLPEGRWRELESAERAALAAAAPAGRPERRRSGRS</sequence>
<proteinExistence type="inferred from homology"/>
<dbReference type="InterPro" id="IPR050343">
    <property type="entry name" value="RsuA_PseudoU_synthase"/>
</dbReference>
<dbReference type="SUPFAM" id="SSF55120">
    <property type="entry name" value="Pseudouridine synthase"/>
    <property type="match status" value="1"/>
</dbReference>
<dbReference type="NCBIfam" id="TIGR00093">
    <property type="entry name" value="pseudouridine synthase"/>
    <property type="match status" value="1"/>
</dbReference>